<dbReference type="OrthoDB" id="2389132at2"/>
<dbReference type="AlphaFoldDB" id="A0A6N8U611"/>
<protein>
    <recommendedName>
        <fullName evidence="3">Outer membrane lipoprotein carrier protein LolA</fullName>
    </recommendedName>
</protein>
<dbReference type="EMBL" id="WUUK01000002">
    <property type="protein sequence ID" value="MXQ51059.1"/>
    <property type="molecule type" value="Genomic_DNA"/>
</dbReference>
<gene>
    <name evidence="1" type="ORF">GQ671_07220</name>
</gene>
<reference evidence="1 2" key="1">
    <citation type="submission" date="2019-12" db="EMBL/GenBank/DDBJ databases">
        <title>Salinicoccus cyprini sp. nov., isolated from gastro-intestinal tract of mirror carp, Cyprinus carpio var. specularis, collected from Gobind Sagar Reservoir, Himachal Pradesh, India.</title>
        <authorList>
            <person name="Talwar C."/>
            <person name="Singh A.K."/>
            <person name="Lal R."/>
            <person name="Negi R.K."/>
        </authorList>
    </citation>
    <scope>NUCLEOTIDE SEQUENCE [LARGE SCALE GENOMIC DNA]</scope>
    <source>
        <strain evidence="1 2">J-82</strain>
    </source>
</reference>
<proteinExistence type="predicted"/>
<organism evidence="1 2">
    <name type="scientific">Salinicoccus hispanicus</name>
    <dbReference type="NCBI Taxonomy" id="157225"/>
    <lineage>
        <taxon>Bacteria</taxon>
        <taxon>Bacillati</taxon>
        <taxon>Bacillota</taxon>
        <taxon>Bacilli</taxon>
        <taxon>Bacillales</taxon>
        <taxon>Staphylococcaceae</taxon>
        <taxon>Salinicoccus</taxon>
    </lineage>
</organism>
<dbReference type="InterPro" id="IPR029046">
    <property type="entry name" value="LolA/LolB/LppX"/>
</dbReference>
<dbReference type="SUPFAM" id="SSF89392">
    <property type="entry name" value="Prokaryotic lipoproteins and lipoprotein localization factors"/>
    <property type="match status" value="1"/>
</dbReference>
<comment type="caution">
    <text evidence="1">The sequence shown here is derived from an EMBL/GenBank/DDBJ whole genome shotgun (WGS) entry which is preliminary data.</text>
</comment>
<dbReference type="RefSeq" id="WP_160654814.1">
    <property type="nucleotide sequence ID" value="NZ_WUUK01000002.1"/>
</dbReference>
<evidence type="ECO:0008006" key="3">
    <source>
        <dbReference type="Google" id="ProtNLM"/>
    </source>
</evidence>
<dbReference type="Gene3D" id="2.50.20.10">
    <property type="entry name" value="Lipoprotein localisation LolA/LolB/LppX"/>
    <property type="match status" value="1"/>
</dbReference>
<evidence type="ECO:0000313" key="2">
    <source>
        <dbReference type="Proteomes" id="UP000436284"/>
    </source>
</evidence>
<sequence length="173" mass="19920">MYSNGRADETLTREWFCWEEGELHTRKEIERAGAPTQYITGNDQDAIIYMEGEDMAIRSESLVQGTSLPASSEVVKQKIERYKRSHNSARAGMEDVNDRRGHRLTFTPKRETANSGTKVDLWIDSEHWLVLKEVMNQKGLRMVYEVVTFIDGIEPSMDLFHLELPEGVEIVDQ</sequence>
<keyword evidence="2" id="KW-1185">Reference proteome</keyword>
<name>A0A6N8U611_9STAP</name>
<dbReference type="Proteomes" id="UP000436284">
    <property type="component" value="Unassembled WGS sequence"/>
</dbReference>
<evidence type="ECO:0000313" key="1">
    <source>
        <dbReference type="EMBL" id="MXQ51059.1"/>
    </source>
</evidence>
<accession>A0A6N8U611</accession>